<dbReference type="SUPFAM" id="SSF56672">
    <property type="entry name" value="DNA/RNA polymerases"/>
    <property type="match status" value="1"/>
</dbReference>
<dbReference type="PANTHER" id="PTHR19446">
    <property type="entry name" value="REVERSE TRANSCRIPTASES"/>
    <property type="match status" value="1"/>
</dbReference>
<dbReference type="InterPro" id="IPR043502">
    <property type="entry name" value="DNA/RNA_pol_sf"/>
</dbReference>
<dbReference type="EMBL" id="CAJNDS010002091">
    <property type="protein sequence ID" value="CAE7320054.1"/>
    <property type="molecule type" value="Genomic_DNA"/>
</dbReference>
<evidence type="ECO:0000256" key="1">
    <source>
        <dbReference type="PROSITE-ProRule" id="PRU00176"/>
    </source>
</evidence>
<dbReference type="PROSITE" id="PS50879">
    <property type="entry name" value="RNASE_H_1"/>
    <property type="match status" value="1"/>
</dbReference>
<dbReference type="SUPFAM" id="SSF53098">
    <property type="entry name" value="Ribonuclease H-like"/>
    <property type="match status" value="1"/>
</dbReference>
<evidence type="ECO:0000313" key="6">
    <source>
        <dbReference type="Proteomes" id="UP000604046"/>
    </source>
</evidence>
<evidence type="ECO:0000259" key="4">
    <source>
        <dbReference type="PROSITE" id="PS50879"/>
    </source>
</evidence>
<evidence type="ECO:0000313" key="5">
    <source>
        <dbReference type="EMBL" id="CAE7320054.1"/>
    </source>
</evidence>
<dbReference type="GO" id="GO:0003723">
    <property type="term" value="F:RNA binding"/>
    <property type="evidence" value="ECO:0007669"/>
    <property type="project" value="UniProtKB-UniRule"/>
</dbReference>
<feature type="domain" description="RNase H type-1" evidence="4">
    <location>
        <begin position="1879"/>
        <end position="2034"/>
    </location>
</feature>
<evidence type="ECO:0000259" key="3">
    <source>
        <dbReference type="PROSITE" id="PS50102"/>
    </source>
</evidence>
<proteinExistence type="predicted"/>
<reference evidence="5" key="1">
    <citation type="submission" date="2021-02" db="EMBL/GenBank/DDBJ databases">
        <authorList>
            <person name="Dougan E. K."/>
            <person name="Rhodes N."/>
            <person name="Thang M."/>
            <person name="Chan C."/>
        </authorList>
    </citation>
    <scope>NUCLEOTIDE SEQUENCE</scope>
</reference>
<evidence type="ECO:0000256" key="2">
    <source>
        <dbReference type="SAM" id="MobiDB-lite"/>
    </source>
</evidence>
<dbReference type="OrthoDB" id="416454at2759"/>
<dbReference type="Gene3D" id="3.30.420.10">
    <property type="entry name" value="Ribonuclease H-like superfamily/Ribonuclease H"/>
    <property type="match status" value="1"/>
</dbReference>
<evidence type="ECO:0008006" key="7">
    <source>
        <dbReference type="Google" id="ProtNLM"/>
    </source>
</evidence>
<dbReference type="Pfam" id="PF00075">
    <property type="entry name" value="RNase_H"/>
    <property type="match status" value="1"/>
</dbReference>
<feature type="region of interest" description="Disordered" evidence="2">
    <location>
        <begin position="2620"/>
        <end position="2642"/>
    </location>
</feature>
<dbReference type="InterPro" id="IPR036397">
    <property type="entry name" value="RNaseH_sf"/>
</dbReference>
<feature type="region of interest" description="Disordered" evidence="2">
    <location>
        <begin position="536"/>
        <end position="581"/>
    </location>
</feature>
<feature type="compositionally biased region" description="Gly residues" evidence="2">
    <location>
        <begin position="2631"/>
        <end position="2641"/>
    </location>
</feature>
<dbReference type="Pfam" id="PF00076">
    <property type="entry name" value="RRM_1"/>
    <property type="match status" value="1"/>
</dbReference>
<dbReference type="GO" id="GO:0004523">
    <property type="term" value="F:RNA-DNA hybrid ribonuclease activity"/>
    <property type="evidence" value="ECO:0007669"/>
    <property type="project" value="InterPro"/>
</dbReference>
<dbReference type="InterPro" id="IPR012337">
    <property type="entry name" value="RNaseH-like_sf"/>
</dbReference>
<dbReference type="InterPro" id="IPR012677">
    <property type="entry name" value="Nucleotide-bd_a/b_plait_sf"/>
</dbReference>
<dbReference type="PROSITE" id="PS50102">
    <property type="entry name" value="RRM"/>
    <property type="match status" value="1"/>
</dbReference>
<dbReference type="SUPFAM" id="SSF54928">
    <property type="entry name" value="RNA-binding domain, RBD"/>
    <property type="match status" value="1"/>
</dbReference>
<dbReference type="InterPro" id="IPR002156">
    <property type="entry name" value="RNaseH_domain"/>
</dbReference>
<dbReference type="InterPro" id="IPR035979">
    <property type="entry name" value="RBD_domain_sf"/>
</dbReference>
<feature type="domain" description="RRM" evidence="3">
    <location>
        <begin position="2269"/>
        <end position="2353"/>
    </location>
</feature>
<dbReference type="InterPro" id="IPR000504">
    <property type="entry name" value="RRM_dom"/>
</dbReference>
<dbReference type="InterPro" id="IPR000477">
    <property type="entry name" value="RT_dom"/>
</dbReference>
<sequence>MAAEIRLARKDLVQFVQKAQEQLEAGLRRLKPVMTHLVATVPAIPKALGSEGSETLHAAVAKVGPGPLAKCLSAANPWMALKSAASQPGANFRYIKPEELAAQVEAKAASKFGAAVQDAKRKKQKAKRPRPDVPVLQVDPAHLLLAQGSFVGPENSPLGQLAISEVGSQATGVAFCCAQQMLPYIQSFKSLSVDALGLISTSELPSEAIAGVPARNIRFPAIYAPTNEPVLLSGTLLQLGDEEVDLARQDIADVEQLPTSTIRISVYRDEVGIPWEEFCPAPIRALLAKVPGLTLCRDGSCRGDCPCFHAPVDETLDQLFLDVWARQWARLEGGRADPGTAAAFHALFRIPTSALKHCLRLGVQGVYCEPRSSDGFSPSEVYSVVWLPNADRQAASHALKTCGKAIAVARLGKKFGLRVRESDEGAVFAAHRPGQEFVQIKVVQKWRVYPLPRGIQRHHMQQLLRKWDWKARPLQPARGDAQGSAWDIGSADDPPAQALPVGDSFAILTRLKGPATGERPIPVTASRRTKRAIIYDDGEGPTNEADPWANGRDPWSQATSSTCPRPPPGLPSPAISSSAEKKLDQLRSELTSQVHEAVTQQVQSVAGAEAQQQGVHDKRLLRLEQSVSELQRQNQKFEGWFQEFGNKVTATTTQVQQVAATLEATNTQVQQVASTLDGQQQQLAQVQVEVGRSVDGVGQAVQQAVAALGLQLGEQLQAQMSSQTAQLESLLVKKQRNEIGEASHPGPHNLVAVGTTNPTGLRGKESLAVDIGPGIFHYSESAGSSQDEQFLGWVMEWGFDYLRLAVPIPDFAVAGRIIAGDFNQDADRLEQLRIWRERGWVEAQEQAQLLWGQMPMPTCKGATIRDFLWLSPEAACLLHSVMVQQHFQEHDTLIATLRVDMGVHAALSWPLPAEIPWESVNHATWHHSMPTFPECTGNTTAWLKSFAHIFEQSLDGHITGVPGGHLPRRCHGRAKRMRPRIEQQRCIAPKPSRPGEVSLSHSLVCLEVKYWFQQLRRLQSLVHALRAGANRPSAVDYRLQLWRAILEGRGFLRGFQAWWGTRPVRHQGLPAHLPHSLPGLDLAEQLYADFHANFKRFESWHIRQRTKLLQAQYEQARELLYRDLRDDRPSQVDHLVLQKSFQVVACDSDTRQVHLDKAADMRGHSTWSFEGVNIEVCVQTPQLCLLPPDVPLCPDLASLEQTIVLHDVSDILSEFQSAWTPRWNKSSPDVQPDWNRLVSFARAFLPSAPFHAQPISLKDWRSTIARLKPRAARGPDGIAKADLVAMPDEAVLCLLSVLNAIEEGNLNWPNQWLQGFVISLAKPNERRDADGYRPICLFAIVYRAWSSLRARQLLQHFKTVMPESALGFIPGREASEMWYRLEIMIELACQGDQPLCGYGTDIVKCFNGLPRTPLLEVAALLGVPDRILVPWRAFLSGVRRRFLIRGHVGQALASTSGFAEGCPLSPFAMCVANLVYHLYLHHYEPRASAVSYADNWSHTASNIGQLASGIVMTQCVADMLDVQLDPAKTFVWGSHACVRNSLKALGIPVLRQSRELGGILSFGSATRNAALVDRCKALAPLFKKLALSRSPLAFKLQILPSKLWARALHGVSGCPLALAHITNLRTQAARALHVTSAGASPCLRLSLSAPMEADPGFYQLWACVRDARRILRRQPDLVGSWKQFMRSFDGVLYHGPFSKLLQVLSQIEWHIAVPPLVVDHEGLTHNLLFMPKSLLRQRLERAWLRHIGHAHTHRATMRDLHGLAQLDVQRMHALDLSRLRALQSGSLLFGAEHARHDTTLTGLCLHCGCSDTRFHRVCECPAYAAAREGQEWAISFWHTLPTCLTHHLLPPSNADASALHALLHAIADQTPDTHAMPVNVGRQHIFTDGSCFQSGHPDFALAAWGAVLADTDTVIGCGQVPGIQQTAPRGELYAVICALSWALRHGVAICIWCDALHVVQGIDKLLHGSPLPDDPENDDLWRRVSDMVNSFEHDAIYVQHVPSHLDLSRTTSAFEDWVAIWNARADRVAVQANQNRSVHFLEVYHAALRRHEFFAKAIRAFRHIYFAIAEITGGRPPCQRVADDGDETIELAGQAPQYFLRCASIQDRLPVNWHTQAAAATGFVPATFVTALMNELIRLDEAEVMACKVSWLELLFLMVGNPRVEFPVQCPSTGTLKARSVYQDTADPVGVRSGEANTARPNPPAMTRNVACLQAAAQLLKEAEIERNLKKSDELRRHFKEDEIAGKLSDLGRLVESEYEHGENPPPSDNLYVKGLPGWVTEADIEAIFSEVGEIQSMKVKAADWGAIAFVRLASKVEAERGITHFHNRVPRVLEKKEAELEAKRLSAEVTKGMLRATVDQLARGIIVVVDLRRPLGCVFNDFLVTKTVQEDSQGFALGIRPNWRVRSVGGVEVQKTTDLKDRMANLISQGVKEVAIVFSPPPIVASFEKRPMGFTVAKDSELGLVHVSSSTGVARAYGIRPGAIVANIGGTEVSSLRIEHVRDMLKEVNLPVSIHFEQARGMPNTVAGMIQHVPEEEQEVIAEKKEELRPPPRDPNVPMVVPPPIDIDLDLSQPLGIVWYPSLVVKSVKPGSQASSKVELTEVALLEWLQWAWKENTAQTSSDTQSIRGGPAGDRSGLGGVRPRILTRERDNTGILKALSDIATALGWKDVADTRFMTKFTFPPLADTLANQIAAMVHACSLVDMFFFNRPCEH</sequence>
<dbReference type="Proteomes" id="UP000604046">
    <property type="component" value="Unassembled WGS sequence"/>
</dbReference>
<dbReference type="Pfam" id="PF00078">
    <property type="entry name" value="RVT_1"/>
    <property type="match status" value="1"/>
</dbReference>
<protein>
    <recommendedName>
        <fullName evidence="7">RNase H type-1 domain-containing protein</fullName>
    </recommendedName>
</protein>
<comment type="caution">
    <text evidence="5">The sequence shown here is derived from an EMBL/GenBank/DDBJ whole genome shotgun (WGS) entry which is preliminary data.</text>
</comment>
<accession>A0A812NGU1</accession>
<dbReference type="Gene3D" id="3.30.70.330">
    <property type="match status" value="1"/>
</dbReference>
<organism evidence="5 6">
    <name type="scientific">Symbiodinium natans</name>
    <dbReference type="NCBI Taxonomy" id="878477"/>
    <lineage>
        <taxon>Eukaryota</taxon>
        <taxon>Sar</taxon>
        <taxon>Alveolata</taxon>
        <taxon>Dinophyceae</taxon>
        <taxon>Suessiales</taxon>
        <taxon>Symbiodiniaceae</taxon>
        <taxon>Symbiodinium</taxon>
    </lineage>
</organism>
<keyword evidence="1" id="KW-0694">RNA-binding</keyword>
<name>A0A812NGU1_9DINO</name>
<gene>
    <name evidence="5" type="ORF">SNAT2548_LOCUS16773</name>
</gene>
<keyword evidence="6" id="KW-1185">Reference proteome</keyword>
<dbReference type="SMART" id="SM00360">
    <property type="entry name" value="RRM"/>
    <property type="match status" value="1"/>
</dbReference>